<dbReference type="InterPro" id="IPR006501">
    <property type="entry name" value="Pectinesterase_inhib_dom"/>
</dbReference>
<keyword evidence="1 4" id="KW-0732">Signal</keyword>
<accession>A0A835QNJ1</accession>
<dbReference type="OrthoDB" id="427096at2759"/>
<organism evidence="6 7">
    <name type="scientific">Vanilla planifolia</name>
    <name type="common">Vanilla</name>
    <dbReference type="NCBI Taxonomy" id="51239"/>
    <lineage>
        <taxon>Eukaryota</taxon>
        <taxon>Viridiplantae</taxon>
        <taxon>Streptophyta</taxon>
        <taxon>Embryophyta</taxon>
        <taxon>Tracheophyta</taxon>
        <taxon>Spermatophyta</taxon>
        <taxon>Magnoliopsida</taxon>
        <taxon>Liliopsida</taxon>
        <taxon>Asparagales</taxon>
        <taxon>Orchidaceae</taxon>
        <taxon>Vanilloideae</taxon>
        <taxon>Vanilleae</taxon>
        <taxon>Vanilla</taxon>
    </lineage>
</organism>
<evidence type="ECO:0000313" key="6">
    <source>
        <dbReference type="EMBL" id="KAG0475849.1"/>
    </source>
</evidence>
<reference evidence="6 7" key="1">
    <citation type="journal article" date="2020" name="Nat. Food">
        <title>A phased Vanilla planifolia genome enables genetic improvement of flavour and production.</title>
        <authorList>
            <person name="Hasing T."/>
            <person name="Tang H."/>
            <person name="Brym M."/>
            <person name="Khazi F."/>
            <person name="Huang T."/>
            <person name="Chambers A.H."/>
        </authorList>
    </citation>
    <scope>NUCLEOTIDE SEQUENCE [LARGE SCALE GENOMIC DNA]</scope>
    <source>
        <tissue evidence="6">Leaf</tissue>
    </source>
</reference>
<feature type="signal peptide" evidence="4">
    <location>
        <begin position="1"/>
        <end position="22"/>
    </location>
</feature>
<evidence type="ECO:0000256" key="2">
    <source>
        <dbReference type="ARBA" id="ARBA00023157"/>
    </source>
</evidence>
<dbReference type="SUPFAM" id="SSF101148">
    <property type="entry name" value="Plant invertase/pectin methylesterase inhibitor"/>
    <property type="match status" value="1"/>
</dbReference>
<proteinExistence type="inferred from homology"/>
<dbReference type="AlphaFoldDB" id="A0A835QNJ1"/>
<sequence length="178" mass="19016">MASVSDSWLLILLLPFFSPSFSTDVIESTCNSTSYHDLCVAAVTSTGAARSSDARGISAIVLSLALTNATNSSAYAARMASALASAPALRSLFHACAEKYAAAGEALRWALKELRVESYDYAFVHASAAAEYPTACRVLFGQRKNASTAVLYPPELVRREEDLRRLCTVAVEIISLLG</sequence>
<gene>
    <name evidence="6" type="ORF">HPP92_012690</name>
</gene>
<keyword evidence="2" id="KW-1015">Disulfide bond</keyword>
<dbReference type="NCBIfam" id="TIGR01614">
    <property type="entry name" value="PME_inhib"/>
    <property type="match status" value="1"/>
</dbReference>
<dbReference type="Gene3D" id="1.20.140.40">
    <property type="entry name" value="Invertase/pectin methylesterase inhibitor family protein"/>
    <property type="match status" value="1"/>
</dbReference>
<evidence type="ECO:0000256" key="3">
    <source>
        <dbReference type="ARBA" id="ARBA00038471"/>
    </source>
</evidence>
<dbReference type="CDD" id="cd14859">
    <property type="entry name" value="PMEI_like"/>
    <property type="match status" value="1"/>
</dbReference>
<name>A0A835QNJ1_VANPL</name>
<protein>
    <recommendedName>
        <fullName evidence="5">Pectinesterase inhibitor domain-containing protein</fullName>
    </recommendedName>
</protein>
<dbReference type="Pfam" id="PF04043">
    <property type="entry name" value="PMEI"/>
    <property type="match status" value="1"/>
</dbReference>
<dbReference type="EMBL" id="JADCNL010000006">
    <property type="protein sequence ID" value="KAG0475849.1"/>
    <property type="molecule type" value="Genomic_DNA"/>
</dbReference>
<dbReference type="GO" id="GO:0004857">
    <property type="term" value="F:enzyme inhibitor activity"/>
    <property type="evidence" value="ECO:0007669"/>
    <property type="project" value="InterPro"/>
</dbReference>
<dbReference type="PANTHER" id="PTHR35357">
    <property type="entry name" value="OS02G0537100 PROTEIN"/>
    <property type="match status" value="1"/>
</dbReference>
<dbReference type="Proteomes" id="UP000636800">
    <property type="component" value="Chromosome 6"/>
</dbReference>
<dbReference type="PANTHER" id="PTHR35357:SF8">
    <property type="entry name" value="OS01G0111000 PROTEIN"/>
    <property type="match status" value="1"/>
</dbReference>
<feature type="chain" id="PRO_5032866331" description="Pectinesterase inhibitor domain-containing protein" evidence="4">
    <location>
        <begin position="23"/>
        <end position="178"/>
    </location>
</feature>
<comment type="caution">
    <text evidence="6">The sequence shown here is derived from an EMBL/GenBank/DDBJ whole genome shotgun (WGS) entry which is preliminary data.</text>
</comment>
<evidence type="ECO:0000256" key="1">
    <source>
        <dbReference type="ARBA" id="ARBA00022729"/>
    </source>
</evidence>
<feature type="domain" description="Pectinesterase inhibitor" evidence="5">
    <location>
        <begin position="21"/>
        <end position="173"/>
    </location>
</feature>
<comment type="similarity">
    <text evidence="3">Belongs to the PMEI family.</text>
</comment>
<evidence type="ECO:0000313" key="7">
    <source>
        <dbReference type="Proteomes" id="UP000636800"/>
    </source>
</evidence>
<evidence type="ECO:0000259" key="5">
    <source>
        <dbReference type="SMART" id="SM00856"/>
    </source>
</evidence>
<dbReference type="SMART" id="SM00856">
    <property type="entry name" value="PMEI"/>
    <property type="match status" value="1"/>
</dbReference>
<dbReference type="InterPro" id="IPR035513">
    <property type="entry name" value="Invertase/methylesterase_inhib"/>
</dbReference>
<evidence type="ECO:0000256" key="4">
    <source>
        <dbReference type="SAM" id="SignalP"/>
    </source>
</evidence>
<keyword evidence="7" id="KW-1185">Reference proteome</keyword>